<evidence type="ECO:0000256" key="1">
    <source>
        <dbReference type="ARBA" id="ARBA00005947"/>
    </source>
</evidence>
<dbReference type="Gene3D" id="3.40.800.20">
    <property type="entry name" value="Histone deacetylase domain"/>
    <property type="match status" value="1"/>
</dbReference>
<organism evidence="4 5">
    <name type="scientific">Allosphingosinicella indica</name>
    <dbReference type="NCBI Taxonomy" id="941907"/>
    <lineage>
        <taxon>Bacteria</taxon>
        <taxon>Pseudomonadati</taxon>
        <taxon>Pseudomonadota</taxon>
        <taxon>Alphaproteobacteria</taxon>
        <taxon>Sphingomonadales</taxon>
        <taxon>Sphingomonadaceae</taxon>
        <taxon>Allosphingosinicella</taxon>
    </lineage>
</organism>
<dbReference type="GO" id="GO:0004407">
    <property type="term" value="F:histone deacetylase activity"/>
    <property type="evidence" value="ECO:0007669"/>
    <property type="project" value="InterPro"/>
</dbReference>
<sequence length="300" mass="31507">MIPIVHHADYVAVAPPGSAYRWGKNGLVRDLLLESGAAIDWIEPDPMPRAWLEAVHDPAYVAEVVEARVPTEKERRIGFAVSETVARRSERVPGGTYAASLLALERGHAANSAGGSHHALADTGAGYCVFNDLAIAAVRLVEEGRAKSVLVVDCDVHQGDGTAALLAGRPGIATYSIHAEKNFPARKARSTLDVPLADGTGDIAYLEALAATLAPMVLQLAPDIILYQAGVDPHADDRLGRLALSSEGLDGRDRFVAGLARGSGIALATTLGGGYGDDLMEPARRHVRSILTVASVFGQG</sequence>
<dbReference type="PANTHER" id="PTHR10625">
    <property type="entry name" value="HISTONE DEACETYLASE HDAC1-RELATED"/>
    <property type="match status" value="1"/>
</dbReference>
<name>A0A1X7GL29_9SPHN</name>
<dbReference type="InterPro" id="IPR023801">
    <property type="entry name" value="His_deacetylse_dom"/>
</dbReference>
<evidence type="ECO:0000259" key="3">
    <source>
        <dbReference type="Pfam" id="PF00850"/>
    </source>
</evidence>
<gene>
    <name evidence="4" type="ORF">SAMN06295910_1994</name>
</gene>
<dbReference type="OrthoDB" id="9808367at2"/>
<evidence type="ECO:0000256" key="2">
    <source>
        <dbReference type="ARBA" id="ARBA00022801"/>
    </source>
</evidence>
<dbReference type="Proteomes" id="UP000192934">
    <property type="component" value="Chromosome I"/>
</dbReference>
<dbReference type="GO" id="GO:0016787">
    <property type="term" value="F:hydrolase activity"/>
    <property type="evidence" value="ECO:0007669"/>
    <property type="project" value="UniProtKB-KW"/>
</dbReference>
<protein>
    <submittedName>
        <fullName evidence="4">Acetoin utilization deacetylase AcuC</fullName>
    </submittedName>
</protein>
<dbReference type="PANTHER" id="PTHR10625:SF19">
    <property type="entry name" value="HISTONE DEACETYLASE 12"/>
    <property type="match status" value="1"/>
</dbReference>
<dbReference type="InterPro" id="IPR037138">
    <property type="entry name" value="His_deacetylse_dom_sf"/>
</dbReference>
<reference evidence="5" key="1">
    <citation type="submission" date="2017-04" db="EMBL/GenBank/DDBJ databases">
        <authorList>
            <person name="Varghese N."/>
            <person name="Submissions S."/>
        </authorList>
    </citation>
    <scope>NUCLEOTIDE SEQUENCE [LARGE SCALE GENOMIC DNA]</scope>
    <source>
        <strain evidence="5">Dd16</strain>
    </source>
</reference>
<dbReference type="InterPro" id="IPR023696">
    <property type="entry name" value="Ureohydrolase_dom_sf"/>
</dbReference>
<dbReference type="InterPro" id="IPR000286">
    <property type="entry name" value="HDACs"/>
</dbReference>
<proteinExistence type="inferred from homology"/>
<dbReference type="AlphaFoldDB" id="A0A1X7GL29"/>
<feature type="domain" description="Histone deacetylase" evidence="3">
    <location>
        <begin position="33"/>
        <end position="285"/>
    </location>
</feature>
<dbReference type="CDD" id="cd09993">
    <property type="entry name" value="HDAC_classIV"/>
    <property type="match status" value="1"/>
</dbReference>
<dbReference type="STRING" id="941907.SAMN06295910_1994"/>
<dbReference type="PRINTS" id="PR01270">
    <property type="entry name" value="HDASUPER"/>
</dbReference>
<evidence type="ECO:0000313" key="4">
    <source>
        <dbReference type="EMBL" id="SMF71436.1"/>
    </source>
</evidence>
<dbReference type="EMBL" id="LT840185">
    <property type="protein sequence ID" value="SMF71436.1"/>
    <property type="molecule type" value="Genomic_DNA"/>
</dbReference>
<dbReference type="Pfam" id="PF00850">
    <property type="entry name" value="Hist_deacetyl"/>
    <property type="match status" value="1"/>
</dbReference>
<dbReference type="SUPFAM" id="SSF52768">
    <property type="entry name" value="Arginase/deacetylase"/>
    <property type="match status" value="1"/>
</dbReference>
<accession>A0A1X7GL29</accession>
<keyword evidence="2" id="KW-0378">Hydrolase</keyword>
<comment type="similarity">
    <text evidence="1">Belongs to the histone deacetylase family.</text>
</comment>
<dbReference type="GO" id="GO:0040029">
    <property type="term" value="P:epigenetic regulation of gene expression"/>
    <property type="evidence" value="ECO:0007669"/>
    <property type="project" value="TreeGrafter"/>
</dbReference>
<dbReference type="RefSeq" id="WP_085218632.1">
    <property type="nucleotide sequence ID" value="NZ_LT840185.1"/>
</dbReference>
<dbReference type="InterPro" id="IPR044150">
    <property type="entry name" value="HDAC_classIV"/>
</dbReference>
<evidence type="ECO:0000313" key="5">
    <source>
        <dbReference type="Proteomes" id="UP000192934"/>
    </source>
</evidence>
<keyword evidence="5" id="KW-1185">Reference proteome</keyword>